<dbReference type="NCBIfam" id="TIGR03367">
    <property type="entry name" value="queuosine_QueD"/>
    <property type="match status" value="1"/>
</dbReference>
<keyword evidence="5 8" id="KW-0862">Zinc</keyword>
<evidence type="ECO:0000256" key="4">
    <source>
        <dbReference type="ARBA" id="ARBA00022723"/>
    </source>
</evidence>
<keyword evidence="4 8" id="KW-0479">Metal-binding</keyword>
<comment type="cofactor">
    <cofactor evidence="8">
        <name>Zn(2+)</name>
        <dbReference type="ChEBI" id="CHEBI:29105"/>
    </cofactor>
    <text evidence="8">Binds 1 zinc ion per subunit.</text>
</comment>
<dbReference type="SUPFAM" id="SSF55620">
    <property type="entry name" value="Tetrahydrobiopterin biosynthesis enzymes-like"/>
    <property type="match status" value="1"/>
</dbReference>
<evidence type="ECO:0000256" key="6">
    <source>
        <dbReference type="ARBA" id="ARBA00023239"/>
    </source>
</evidence>
<dbReference type="Pfam" id="PF01242">
    <property type="entry name" value="PTPS"/>
    <property type="match status" value="1"/>
</dbReference>
<evidence type="ECO:0000256" key="5">
    <source>
        <dbReference type="ARBA" id="ARBA00022833"/>
    </source>
</evidence>
<proteinExistence type="inferred from homology"/>
<name>A0ABS2T233_9BACI</name>
<evidence type="ECO:0000256" key="2">
    <source>
        <dbReference type="ARBA" id="ARBA00008900"/>
    </source>
</evidence>
<evidence type="ECO:0000313" key="10">
    <source>
        <dbReference type="Proteomes" id="UP001179280"/>
    </source>
</evidence>
<comment type="caution">
    <text evidence="9">The sequence shown here is derived from an EMBL/GenBank/DDBJ whole genome shotgun (WGS) entry which is preliminary data.</text>
</comment>
<evidence type="ECO:0000256" key="3">
    <source>
        <dbReference type="ARBA" id="ARBA00018141"/>
    </source>
</evidence>
<reference evidence="9" key="1">
    <citation type="submission" date="2021-01" db="EMBL/GenBank/DDBJ databases">
        <title>Genomic Encyclopedia of Type Strains, Phase IV (KMG-IV): sequencing the most valuable type-strain genomes for metagenomic binning, comparative biology and taxonomic classification.</title>
        <authorList>
            <person name="Goeker M."/>
        </authorList>
    </citation>
    <scope>NUCLEOTIDE SEQUENCE</scope>
    <source>
        <strain evidence="9">DSM 21943</strain>
    </source>
</reference>
<protein>
    <recommendedName>
        <fullName evidence="3 8">6-carboxy-5,6,7,8-tetrahydropterin synthase</fullName>
        <ecNumber evidence="8">4.-.-.-</ecNumber>
    </recommendedName>
</protein>
<evidence type="ECO:0000256" key="7">
    <source>
        <dbReference type="ARBA" id="ARBA00048807"/>
    </source>
</evidence>
<dbReference type="InterPro" id="IPR007115">
    <property type="entry name" value="6-PTP_synth/QueD"/>
</dbReference>
<comment type="pathway">
    <text evidence="1 8">Purine metabolism; 7-cyano-7-deazaguanine biosynthesis.</text>
</comment>
<dbReference type="GO" id="GO:0070497">
    <property type="term" value="F:6-carboxytetrahydropterin synthase activity"/>
    <property type="evidence" value="ECO:0007669"/>
    <property type="project" value="UniProtKB-EC"/>
</dbReference>
<dbReference type="EC" id="4.-.-.-" evidence="8"/>
<dbReference type="PIRSF" id="PIRSF006113">
    <property type="entry name" value="PTP_synth"/>
    <property type="match status" value="1"/>
</dbReference>
<dbReference type="GO" id="GO:0003874">
    <property type="term" value="F:6-pyruvoyltetrahydropterin synthase activity"/>
    <property type="evidence" value="ECO:0007669"/>
    <property type="project" value="UniProtKB-EC"/>
</dbReference>
<dbReference type="RefSeq" id="WP_054793055.1">
    <property type="nucleotide sequence ID" value="NZ_JAFBCV010000017.1"/>
</dbReference>
<evidence type="ECO:0000256" key="8">
    <source>
        <dbReference type="PIRNR" id="PIRNR006113"/>
    </source>
</evidence>
<keyword evidence="6 8" id="KW-0456">Lyase</keyword>
<dbReference type="Gene3D" id="3.30.479.10">
    <property type="entry name" value="6-pyruvoyl tetrahydropterin synthase/QueD"/>
    <property type="match status" value="1"/>
</dbReference>
<organism evidence="9 10">
    <name type="scientific">Shouchella xiaoxiensis</name>
    <dbReference type="NCBI Taxonomy" id="766895"/>
    <lineage>
        <taxon>Bacteria</taxon>
        <taxon>Bacillati</taxon>
        <taxon>Bacillota</taxon>
        <taxon>Bacilli</taxon>
        <taxon>Bacillales</taxon>
        <taxon>Bacillaceae</taxon>
        <taxon>Shouchella</taxon>
    </lineage>
</organism>
<comment type="similarity">
    <text evidence="2 8">Belongs to the PTPS family. QueD subfamily.</text>
</comment>
<comment type="catalytic activity">
    <reaction evidence="7 8">
        <text>7,8-dihydroneopterin 3'-triphosphate + H2O = 6-carboxy-5,6,7,8-tetrahydropterin + triphosphate + acetaldehyde + 2 H(+)</text>
        <dbReference type="Rhea" id="RHEA:27966"/>
        <dbReference type="ChEBI" id="CHEBI:15343"/>
        <dbReference type="ChEBI" id="CHEBI:15377"/>
        <dbReference type="ChEBI" id="CHEBI:15378"/>
        <dbReference type="ChEBI" id="CHEBI:18036"/>
        <dbReference type="ChEBI" id="CHEBI:58462"/>
        <dbReference type="ChEBI" id="CHEBI:61032"/>
        <dbReference type="EC" id="4.1.2.50"/>
    </reaction>
</comment>
<evidence type="ECO:0000256" key="1">
    <source>
        <dbReference type="ARBA" id="ARBA00005061"/>
    </source>
</evidence>
<dbReference type="InterPro" id="IPR038418">
    <property type="entry name" value="6-PTP_synth/QueD_sf"/>
</dbReference>
<dbReference type="PANTHER" id="PTHR12589:SF7">
    <property type="entry name" value="6-PYRUVOYL TETRAHYDROBIOPTERIN SYNTHASE"/>
    <property type="match status" value="1"/>
</dbReference>
<accession>A0ABS2T233</accession>
<gene>
    <name evidence="9" type="ORF">JOC54_004052</name>
</gene>
<dbReference type="Proteomes" id="UP001179280">
    <property type="component" value="Unassembled WGS sequence"/>
</dbReference>
<dbReference type="PANTHER" id="PTHR12589">
    <property type="entry name" value="PYRUVOYL TETRAHYDROBIOPTERIN SYNTHASE"/>
    <property type="match status" value="1"/>
</dbReference>
<dbReference type="EMBL" id="JAFBCV010000017">
    <property type="protein sequence ID" value="MBM7840759.1"/>
    <property type="molecule type" value="Genomic_DNA"/>
</dbReference>
<evidence type="ECO:0000313" key="9">
    <source>
        <dbReference type="EMBL" id="MBM7840759.1"/>
    </source>
</evidence>
<keyword evidence="8" id="KW-0671">Queuosine biosynthesis</keyword>
<sequence length="141" mass="16434">MIHQLYPSVVHPYTFELNKDMQLAAAHYIDHKEAGKCRQLHGHTYVINLTIGGDELNELGFLVDFKTLKQTIHDRFDHTLLNEDEYFNNQPPSTEKMAETIYQLVENQLLQLKNKPTCLQVFVRETPTSYVIYRPKEQANG</sequence>
<keyword evidence="10" id="KW-1185">Reference proteome</keyword>